<sequence>MAYGFAAENTIPESRAGDKDTVVSGYVVTNVAYILNTDPTKLDKVTFTLDAAAGTVKVQLIDGGSWYDASVVSGNNWEVDLTASPLSVTAVNTLHIVATSNAQP</sequence>
<dbReference type="Proteomes" id="UP000054010">
    <property type="component" value="Unassembled WGS sequence"/>
</dbReference>
<proteinExistence type="predicted"/>
<protein>
    <submittedName>
        <fullName evidence="1">Uncharacterized protein</fullName>
    </submittedName>
</protein>
<name>E1IGV9_9CHLR</name>
<reference evidence="1 2" key="1">
    <citation type="journal article" date="2011" name="J. Bacteriol.">
        <title>Draft genome sequence of the anoxygenic filamentous phototrophic bacterium Oscillochloris trichoides subsp. DG-6.</title>
        <authorList>
            <person name="Kuznetsov B.B."/>
            <person name="Ivanovsky R.N."/>
            <person name="Keppen O.I."/>
            <person name="Sukhacheva M.V."/>
            <person name="Bumazhkin B.K."/>
            <person name="Patutina E.O."/>
            <person name="Beletsky A.V."/>
            <person name="Mardanov A.V."/>
            <person name="Baslerov R.V."/>
            <person name="Panteleeva A.N."/>
            <person name="Kolganova T.V."/>
            <person name="Ravin N.V."/>
            <person name="Skryabin K.G."/>
        </authorList>
    </citation>
    <scope>NUCLEOTIDE SEQUENCE [LARGE SCALE GENOMIC DNA]</scope>
    <source>
        <strain evidence="1 2">DG-6</strain>
    </source>
</reference>
<organism evidence="1 2">
    <name type="scientific">Oscillochloris trichoides DG-6</name>
    <dbReference type="NCBI Taxonomy" id="765420"/>
    <lineage>
        <taxon>Bacteria</taxon>
        <taxon>Bacillati</taxon>
        <taxon>Chloroflexota</taxon>
        <taxon>Chloroflexia</taxon>
        <taxon>Chloroflexales</taxon>
        <taxon>Chloroflexineae</taxon>
        <taxon>Oscillochloridaceae</taxon>
        <taxon>Oscillochloris</taxon>
    </lineage>
</organism>
<dbReference type="EMBL" id="ADVR01000112">
    <property type="protein sequence ID" value="EFO79434.1"/>
    <property type="molecule type" value="Genomic_DNA"/>
</dbReference>
<comment type="caution">
    <text evidence="1">The sequence shown here is derived from an EMBL/GenBank/DDBJ whole genome shotgun (WGS) entry which is preliminary data.</text>
</comment>
<dbReference type="HOGENOM" id="CLU_2247319_0_0_0"/>
<evidence type="ECO:0000313" key="1">
    <source>
        <dbReference type="EMBL" id="EFO79434.1"/>
    </source>
</evidence>
<evidence type="ECO:0000313" key="2">
    <source>
        <dbReference type="Proteomes" id="UP000054010"/>
    </source>
</evidence>
<accession>E1IGV9</accession>
<dbReference type="STRING" id="765420.OSCT_2560"/>
<gene>
    <name evidence="1" type="ORF">OSCT_2560</name>
</gene>
<keyword evidence="2" id="KW-1185">Reference proteome</keyword>
<dbReference type="eggNOG" id="ENOG5033KCV">
    <property type="taxonomic scope" value="Bacteria"/>
</dbReference>
<dbReference type="AlphaFoldDB" id="E1IGV9"/>